<evidence type="ECO:0000256" key="8">
    <source>
        <dbReference type="ARBA" id="ARBA00022833"/>
    </source>
</evidence>
<evidence type="ECO:0000256" key="15">
    <source>
        <dbReference type="HAMAP-Rule" id="MF_00103"/>
    </source>
</evidence>
<comment type="subunit">
    <text evidence="3 15">Monomer.</text>
</comment>
<keyword evidence="8 15" id="KW-0862">Zinc</keyword>
<comment type="similarity">
    <text evidence="2 15">Belongs to the FPG family.</text>
</comment>
<evidence type="ECO:0000313" key="18">
    <source>
        <dbReference type="EMBL" id="OUD15763.1"/>
    </source>
</evidence>
<dbReference type="Proteomes" id="UP000194798">
    <property type="component" value="Unassembled WGS sequence"/>
</dbReference>
<dbReference type="Gene3D" id="3.20.190.10">
    <property type="entry name" value="MutM-like, N-terminal"/>
    <property type="match status" value="1"/>
</dbReference>
<dbReference type="EC" id="4.2.99.18" evidence="15"/>
<dbReference type="NCBIfam" id="TIGR00577">
    <property type="entry name" value="fpg"/>
    <property type="match status" value="1"/>
</dbReference>
<evidence type="ECO:0000259" key="16">
    <source>
        <dbReference type="PROSITE" id="PS51066"/>
    </source>
</evidence>
<evidence type="ECO:0000256" key="6">
    <source>
        <dbReference type="ARBA" id="ARBA00022771"/>
    </source>
</evidence>
<dbReference type="EMBL" id="MSLT01000006">
    <property type="protein sequence ID" value="OUD15763.1"/>
    <property type="molecule type" value="Genomic_DNA"/>
</dbReference>
<feature type="binding site" evidence="15">
    <location>
        <position position="153"/>
    </location>
    <ligand>
        <name>DNA</name>
        <dbReference type="ChEBI" id="CHEBI:16991"/>
    </ligand>
</feature>
<organism evidence="18 19">
    <name type="scientific">Thioflexithrix psekupsensis</name>
    <dbReference type="NCBI Taxonomy" id="1570016"/>
    <lineage>
        <taxon>Bacteria</taxon>
        <taxon>Pseudomonadati</taxon>
        <taxon>Pseudomonadota</taxon>
        <taxon>Gammaproteobacteria</taxon>
        <taxon>Thiotrichales</taxon>
        <taxon>Thioflexithrix</taxon>
    </lineage>
</organism>
<dbReference type="SMART" id="SM01232">
    <property type="entry name" value="H2TH"/>
    <property type="match status" value="1"/>
</dbReference>
<dbReference type="GO" id="GO:0006284">
    <property type="term" value="P:base-excision repair"/>
    <property type="evidence" value="ECO:0007669"/>
    <property type="project" value="InterPro"/>
</dbReference>
<dbReference type="FunFam" id="1.10.8.50:FF:000003">
    <property type="entry name" value="Formamidopyrimidine-DNA glycosylase"/>
    <property type="match status" value="1"/>
</dbReference>
<dbReference type="PANTHER" id="PTHR22993">
    <property type="entry name" value="FORMAMIDOPYRIMIDINE-DNA GLYCOSYLASE"/>
    <property type="match status" value="1"/>
</dbReference>
<dbReference type="InterPro" id="IPR015886">
    <property type="entry name" value="H2TH_FPG"/>
</dbReference>
<keyword evidence="19" id="KW-1185">Reference proteome</keyword>
<keyword evidence="11 15" id="KW-0456">Lyase</keyword>
<evidence type="ECO:0000256" key="11">
    <source>
        <dbReference type="ARBA" id="ARBA00023239"/>
    </source>
</evidence>
<protein>
    <recommendedName>
        <fullName evidence="15">Formamidopyrimidine-DNA glycosylase</fullName>
        <shortName evidence="15">Fapy-DNA glycosylase</shortName>
        <ecNumber evidence="15">3.2.2.23</ecNumber>
    </recommendedName>
    <alternativeName>
        <fullName evidence="15">DNA-(apurinic or apyrimidinic site) lyase MutM</fullName>
        <shortName evidence="15">AP lyase MutM</shortName>
        <ecNumber evidence="15">4.2.99.18</ecNumber>
    </alternativeName>
</protein>
<dbReference type="SMART" id="SM00898">
    <property type="entry name" value="Fapy_DNA_glyco"/>
    <property type="match status" value="1"/>
</dbReference>
<evidence type="ECO:0000256" key="13">
    <source>
        <dbReference type="ARBA" id="ARBA00023295"/>
    </source>
</evidence>
<evidence type="ECO:0000313" key="19">
    <source>
        <dbReference type="Proteomes" id="UP000194798"/>
    </source>
</evidence>
<dbReference type="SUPFAM" id="SSF46946">
    <property type="entry name" value="S13-like H2TH domain"/>
    <property type="match status" value="1"/>
</dbReference>
<comment type="catalytic activity">
    <reaction evidence="1 15">
        <text>Hydrolysis of DNA containing ring-opened 7-methylguanine residues, releasing 2,6-diamino-4-hydroxy-5-(N-methyl)formamidopyrimidine.</text>
        <dbReference type="EC" id="3.2.2.23"/>
    </reaction>
</comment>
<dbReference type="GO" id="GO:0008270">
    <property type="term" value="F:zinc ion binding"/>
    <property type="evidence" value="ECO:0007669"/>
    <property type="project" value="UniProtKB-UniRule"/>
</dbReference>
<dbReference type="AlphaFoldDB" id="A0A251XBS9"/>
<dbReference type="SUPFAM" id="SSF57716">
    <property type="entry name" value="Glucocorticoid receptor-like (DNA-binding domain)"/>
    <property type="match status" value="1"/>
</dbReference>
<keyword evidence="13 15" id="KW-0326">Glycosidase</keyword>
<dbReference type="FunFam" id="3.20.190.10:FF:000001">
    <property type="entry name" value="Formamidopyrimidine-DNA glycosylase"/>
    <property type="match status" value="1"/>
</dbReference>
<feature type="domain" description="Formamidopyrimidine-DNA glycosylase catalytic" evidence="17">
    <location>
        <begin position="2"/>
        <end position="114"/>
    </location>
</feature>
<evidence type="ECO:0000259" key="17">
    <source>
        <dbReference type="PROSITE" id="PS51068"/>
    </source>
</evidence>
<dbReference type="RefSeq" id="WP_086487358.1">
    <property type="nucleotide sequence ID" value="NZ_MSLT01000006.1"/>
</dbReference>
<evidence type="ECO:0000256" key="7">
    <source>
        <dbReference type="ARBA" id="ARBA00022801"/>
    </source>
</evidence>
<dbReference type="InterPro" id="IPR010979">
    <property type="entry name" value="Ribosomal_uS13-like_H2TH"/>
</dbReference>
<proteinExistence type="inferred from homology"/>
<keyword evidence="7 15" id="KW-0378">Hydrolase</keyword>
<feature type="binding site" evidence="15">
    <location>
        <position position="111"/>
    </location>
    <ligand>
        <name>DNA</name>
        <dbReference type="ChEBI" id="CHEBI:16991"/>
    </ligand>
</feature>
<dbReference type="InterPro" id="IPR000214">
    <property type="entry name" value="Znf_DNA_glyclase/AP_lyase"/>
</dbReference>
<keyword evidence="9 15" id="KW-0238">DNA-binding</keyword>
<dbReference type="PROSITE" id="PS51066">
    <property type="entry name" value="ZF_FPG_2"/>
    <property type="match status" value="1"/>
</dbReference>
<evidence type="ECO:0000256" key="4">
    <source>
        <dbReference type="ARBA" id="ARBA00022723"/>
    </source>
</evidence>
<feature type="active site" description="Proton donor; for delta-elimination activity" evidence="15">
    <location>
        <position position="263"/>
    </location>
</feature>
<dbReference type="Pfam" id="PF06831">
    <property type="entry name" value="H2TH"/>
    <property type="match status" value="1"/>
</dbReference>
<evidence type="ECO:0000256" key="14">
    <source>
        <dbReference type="ARBA" id="ARBA00044632"/>
    </source>
</evidence>
<dbReference type="PANTHER" id="PTHR22993:SF9">
    <property type="entry name" value="FORMAMIDOPYRIMIDINE-DNA GLYCOSYLASE"/>
    <property type="match status" value="1"/>
</dbReference>
<evidence type="ECO:0000256" key="12">
    <source>
        <dbReference type="ARBA" id="ARBA00023268"/>
    </source>
</evidence>
<dbReference type="CDD" id="cd08966">
    <property type="entry name" value="EcFpg-like_N"/>
    <property type="match status" value="1"/>
</dbReference>
<evidence type="ECO:0000256" key="9">
    <source>
        <dbReference type="ARBA" id="ARBA00023125"/>
    </source>
</evidence>
<sequence length="273" mass="30215">MPELPEVETTRLGLLPHLAAQQIAWVHVHQPRLRWPIPENLAEMLSGQLITEINRRGKYLLFICKTGDYFLIHLGMSGSLRLVEAETALAKHDHVELGLASGKILRYHDPRRFGCVLLGEGDVMQHPLLVNLGPEPLSDAFNAAYLYNQTRTRRSAIKTVIMNAHIVVGVGNIYANEALFLAGIDPRRAACEVEENQCDALVLAIRQVLTAAIAMGGTTLRDFVNSSGQPGYFQQTLQVYDRAGQPCVRCDKGIVEHTVLGNRSSYFCAGCQK</sequence>
<dbReference type="PROSITE" id="PS51068">
    <property type="entry name" value="FPG_CAT"/>
    <property type="match status" value="1"/>
</dbReference>
<dbReference type="GO" id="GO:0003684">
    <property type="term" value="F:damaged DNA binding"/>
    <property type="evidence" value="ECO:0007669"/>
    <property type="project" value="InterPro"/>
</dbReference>
<feature type="binding site" evidence="15">
    <location>
        <position position="92"/>
    </location>
    <ligand>
        <name>DNA</name>
        <dbReference type="ChEBI" id="CHEBI:16991"/>
    </ligand>
</feature>
<reference evidence="18 19" key="1">
    <citation type="submission" date="2016-12" db="EMBL/GenBank/DDBJ databases">
        <title>Thioflexothrix psekupsii D3 genome sequencing and assembly.</title>
        <authorList>
            <person name="Fomenkov A."/>
            <person name="Vincze T."/>
            <person name="Grabovich M."/>
            <person name="Anton B.P."/>
            <person name="Dubinina G."/>
            <person name="Orlova M."/>
            <person name="Belousova E."/>
            <person name="Roberts R.J."/>
        </authorList>
    </citation>
    <scope>NUCLEOTIDE SEQUENCE [LARGE SCALE GENOMIC DNA]</scope>
    <source>
        <strain evidence="18">D3</strain>
    </source>
</reference>
<feature type="active site" description="Proton donor; for beta-elimination activity" evidence="15">
    <location>
        <position position="58"/>
    </location>
</feature>
<keyword evidence="10 15" id="KW-0234">DNA repair</keyword>
<feature type="active site" description="Proton donor" evidence="15">
    <location>
        <position position="3"/>
    </location>
</feature>
<dbReference type="Pfam" id="PF01149">
    <property type="entry name" value="Fapy_DNA_glyco"/>
    <property type="match status" value="1"/>
</dbReference>
<dbReference type="Gene3D" id="1.10.8.50">
    <property type="match status" value="1"/>
</dbReference>
<dbReference type="OrthoDB" id="9800855at2"/>
<dbReference type="InterPro" id="IPR020629">
    <property type="entry name" value="FPG_Glyclase"/>
</dbReference>
<dbReference type="InterPro" id="IPR035937">
    <property type="entry name" value="FPG_N"/>
</dbReference>
<evidence type="ECO:0000256" key="10">
    <source>
        <dbReference type="ARBA" id="ARBA00023204"/>
    </source>
</evidence>
<dbReference type="SUPFAM" id="SSF81624">
    <property type="entry name" value="N-terminal domain of MutM-like DNA repair proteins"/>
    <property type="match status" value="1"/>
</dbReference>
<dbReference type="GO" id="GO:0140078">
    <property type="term" value="F:class I DNA-(apurinic or apyrimidinic site) endonuclease activity"/>
    <property type="evidence" value="ECO:0007669"/>
    <property type="project" value="UniProtKB-EC"/>
</dbReference>
<evidence type="ECO:0000256" key="2">
    <source>
        <dbReference type="ARBA" id="ARBA00009409"/>
    </source>
</evidence>
<dbReference type="HAMAP" id="MF_00103">
    <property type="entry name" value="Fapy_DNA_glycosyl"/>
    <property type="match status" value="1"/>
</dbReference>
<comment type="caution">
    <text evidence="18">The sequence shown here is derived from an EMBL/GenBank/DDBJ whole genome shotgun (WGS) entry which is preliminary data.</text>
</comment>
<feature type="domain" description="FPG-type" evidence="16">
    <location>
        <begin position="238"/>
        <end position="273"/>
    </location>
</feature>
<gene>
    <name evidence="15" type="primary">mutM</name>
    <name evidence="15" type="synonym">fpg</name>
    <name evidence="18" type="ORF">TPSD3_02450</name>
</gene>
<dbReference type="NCBIfam" id="NF002211">
    <property type="entry name" value="PRK01103.1"/>
    <property type="match status" value="1"/>
</dbReference>
<keyword evidence="4 15" id="KW-0479">Metal-binding</keyword>
<comment type="cofactor">
    <cofactor evidence="15">
        <name>Zn(2+)</name>
        <dbReference type="ChEBI" id="CHEBI:29105"/>
    </cofactor>
    <text evidence="15">Binds 1 zinc ion per subunit.</text>
</comment>
<evidence type="ECO:0000256" key="3">
    <source>
        <dbReference type="ARBA" id="ARBA00011245"/>
    </source>
</evidence>
<keyword evidence="6 15" id="KW-0863">Zinc-finger</keyword>
<keyword evidence="5 15" id="KW-0227">DNA damage</keyword>
<accession>A0A251XBS9</accession>
<keyword evidence="12 15" id="KW-0511">Multifunctional enzyme</keyword>
<feature type="active site" description="Schiff-base intermediate with DNA" evidence="15">
    <location>
        <position position="2"/>
    </location>
</feature>
<evidence type="ECO:0000256" key="5">
    <source>
        <dbReference type="ARBA" id="ARBA00022763"/>
    </source>
</evidence>
<comment type="catalytic activity">
    <reaction evidence="14 15">
        <text>2'-deoxyribonucleotide-(2'-deoxyribose 5'-phosphate)-2'-deoxyribonucleotide-DNA = a 3'-end 2'-deoxyribonucleotide-(2,3-dehydro-2,3-deoxyribose 5'-phosphate)-DNA + a 5'-end 5'-phospho-2'-deoxyribonucleoside-DNA + H(+)</text>
        <dbReference type="Rhea" id="RHEA:66592"/>
        <dbReference type="Rhea" id="RHEA-COMP:13180"/>
        <dbReference type="Rhea" id="RHEA-COMP:16897"/>
        <dbReference type="Rhea" id="RHEA-COMP:17067"/>
        <dbReference type="ChEBI" id="CHEBI:15378"/>
        <dbReference type="ChEBI" id="CHEBI:136412"/>
        <dbReference type="ChEBI" id="CHEBI:157695"/>
        <dbReference type="ChEBI" id="CHEBI:167181"/>
        <dbReference type="EC" id="4.2.99.18"/>
    </reaction>
</comment>
<dbReference type="EC" id="3.2.2.23" evidence="15"/>
<comment type="function">
    <text evidence="15">Involved in base excision repair of DNA damaged by oxidation or by mutagenic agents. Acts as DNA glycosylase that recognizes and removes damaged bases. Has a preference for oxidized purines, such as 7,8-dihydro-8-oxoguanine (8-oxoG). Has AP (apurinic/apyrimidinic) lyase activity and introduces nicks in the DNA strand. Cleaves the DNA backbone by beta-delta elimination to generate a single-strand break at the site of the removed base with both 3'- and 5'-phosphates.</text>
</comment>
<dbReference type="InterPro" id="IPR012319">
    <property type="entry name" value="FPG_cat"/>
</dbReference>
<name>A0A251XBS9_9GAMM</name>
<dbReference type="GO" id="GO:0034039">
    <property type="term" value="F:8-oxo-7,8-dihydroguanine DNA N-glycosylase activity"/>
    <property type="evidence" value="ECO:0007669"/>
    <property type="project" value="TreeGrafter"/>
</dbReference>
<evidence type="ECO:0000256" key="1">
    <source>
        <dbReference type="ARBA" id="ARBA00001668"/>
    </source>
</evidence>